<evidence type="ECO:0000313" key="2">
    <source>
        <dbReference type="Proteomes" id="UP001152798"/>
    </source>
</evidence>
<protein>
    <submittedName>
        <fullName evidence="1">Uncharacterized protein</fullName>
    </submittedName>
</protein>
<keyword evidence="2" id="KW-1185">Reference proteome</keyword>
<organism evidence="1 2">
    <name type="scientific">Nezara viridula</name>
    <name type="common">Southern green stink bug</name>
    <name type="synonym">Cimex viridulus</name>
    <dbReference type="NCBI Taxonomy" id="85310"/>
    <lineage>
        <taxon>Eukaryota</taxon>
        <taxon>Metazoa</taxon>
        <taxon>Ecdysozoa</taxon>
        <taxon>Arthropoda</taxon>
        <taxon>Hexapoda</taxon>
        <taxon>Insecta</taxon>
        <taxon>Pterygota</taxon>
        <taxon>Neoptera</taxon>
        <taxon>Paraneoptera</taxon>
        <taxon>Hemiptera</taxon>
        <taxon>Heteroptera</taxon>
        <taxon>Panheteroptera</taxon>
        <taxon>Pentatomomorpha</taxon>
        <taxon>Pentatomoidea</taxon>
        <taxon>Pentatomidae</taxon>
        <taxon>Pentatominae</taxon>
        <taxon>Nezara</taxon>
    </lineage>
</organism>
<reference evidence="1" key="1">
    <citation type="submission" date="2022-01" db="EMBL/GenBank/DDBJ databases">
        <authorList>
            <person name="King R."/>
        </authorList>
    </citation>
    <scope>NUCLEOTIDE SEQUENCE</scope>
</reference>
<name>A0A9P0HAH5_NEZVI</name>
<accession>A0A9P0HAH5</accession>
<proteinExistence type="predicted"/>
<gene>
    <name evidence="1" type="ORF">NEZAVI_LOCUS7987</name>
</gene>
<sequence length="90" mass="10166">MVVETFTEVGVSSPRYFCSTESIFTHLRIPHSDEQPRQHSALRCQPNLLVDPLHVVLTVLPIYTLTAFRRQRSAGAISSAENEMINLRAN</sequence>
<dbReference type="EMBL" id="OV725080">
    <property type="protein sequence ID" value="CAH1398312.1"/>
    <property type="molecule type" value="Genomic_DNA"/>
</dbReference>
<dbReference type="Proteomes" id="UP001152798">
    <property type="component" value="Chromosome 4"/>
</dbReference>
<dbReference type="AlphaFoldDB" id="A0A9P0HAH5"/>
<evidence type="ECO:0000313" key="1">
    <source>
        <dbReference type="EMBL" id="CAH1398312.1"/>
    </source>
</evidence>